<evidence type="ECO:0000313" key="3">
    <source>
        <dbReference type="Proteomes" id="UP001605036"/>
    </source>
</evidence>
<protein>
    <submittedName>
        <fullName evidence="2">Uncharacterized protein</fullName>
    </submittedName>
</protein>
<dbReference type="AlphaFoldDB" id="A0ABD1XK92"/>
<feature type="region of interest" description="Disordered" evidence="1">
    <location>
        <begin position="39"/>
        <end position="92"/>
    </location>
</feature>
<reference evidence="2 3" key="1">
    <citation type="submission" date="2024-09" db="EMBL/GenBank/DDBJ databases">
        <title>Chromosome-scale assembly of Riccia fluitans.</title>
        <authorList>
            <person name="Paukszto L."/>
            <person name="Sawicki J."/>
            <person name="Karawczyk K."/>
            <person name="Piernik-Szablinska J."/>
            <person name="Szczecinska M."/>
            <person name="Mazdziarz M."/>
        </authorList>
    </citation>
    <scope>NUCLEOTIDE SEQUENCE [LARGE SCALE GENOMIC DNA]</scope>
    <source>
        <strain evidence="2">Rf_01</strain>
        <tissue evidence="2">Aerial parts of the thallus</tissue>
    </source>
</reference>
<sequence>MNSGLRNKVLTQLLIWRSAEPEEGIDSILPYARRTRDSRLRKRYRLDPASRAQDSRDSRIPKSHPSAVGQRSAEPEKAINSIPPCARRTRDSSLRNLVRAGLESPGSEKGIDSILTLRACKTRDSRYPGLLRKTRKLNNLPTP</sequence>
<dbReference type="EMBL" id="JBHFFA010000008">
    <property type="protein sequence ID" value="KAL2609205.1"/>
    <property type="molecule type" value="Genomic_DNA"/>
</dbReference>
<name>A0ABD1XK92_9MARC</name>
<organism evidence="2 3">
    <name type="scientific">Riccia fluitans</name>
    <dbReference type="NCBI Taxonomy" id="41844"/>
    <lineage>
        <taxon>Eukaryota</taxon>
        <taxon>Viridiplantae</taxon>
        <taxon>Streptophyta</taxon>
        <taxon>Embryophyta</taxon>
        <taxon>Marchantiophyta</taxon>
        <taxon>Marchantiopsida</taxon>
        <taxon>Marchantiidae</taxon>
        <taxon>Marchantiales</taxon>
        <taxon>Ricciaceae</taxon>
        <taxon>Riccia</taxon>
    </lineage>
</organism>
<keyword evidence="3" id="KW-1185">Reference proteome</keyword>
<feature type="compositionally biased region" description="Basic and acidic residues" evidence="1">
    <location>
        <begin position="45"/>
        <end position="60"/>
    </location>
</feature>
<evidence type="ECO:0000256" key="1">
    <source>
        <dbReference type="SAM" id="MobiDB-lite"/>
    </source>
</evidence>
<gene>
    <name evidence="2" type="ORF">R1flu_027778</name>
</gene>
<comment type="caution">
    <text evidence="2">The sequence shown here is derived from an EMBL/GenBank/DDBJ whole genome shotgun (WGS) entry which is preliminary data.</text>
</comment>
<dbReference type="Proteomes" id="UP001605036">
    <property type="component" value="Unassembled WGS sequence"/>
</dbReference>
<proteinExistence type="predicted"/>
<accession>A0ABD1XK92</accession>
<evidence type="ECO:0000313" key="2">
    <source>
        <dbReference type="EMBL" id="KAL2609205.1"/>
    </source>
</evidence>